<evidence type="ECO:0000256" key="5">
    <source>
        <dbReference type="ARBA" id="ARBA00023136"/>
    </source>
</evidence>
<keyword evidence="4 7" id="KW-1133">Transmembrane helix</keyword>
<comment type="subcellular location">
    <subcellularLocation>
        <location evidence="1">Membrane</location>
        <topology evidence="1">Multi-pass membrane protein</topology>
    </subcellularLocation>
</comment>
<evidence type="ECO:0000256" key="3">
    <source>
        <dbReference type="ARBA" id="ARBA00022692"/>
    </source>
</evidence>
<dbReference type="InterPro" id="IPR007770">
    <property type="entry name" value="DMP"/>
</dbReference>
<dbReference type="PANTHER" id="PTHR31621:SF37">
    <property type="entry name" value="OS01G0882400 PROTEIN"/>
    <property type="match status" value="1"/>
</dbReference>
<feature type="transmembrane region" description="Helical" evidence="7">
    <location>
        <begin position="105"/>
        <end position="129"/>
    </location>
</feature>
<evidence type="ECO:0000256" key="7">
    <source>
        <dbReference type="SAM" id="Phobius"/>
    </source>
</evidence>
<proteinExistence type="inferred from homology"/>
<evidence type="ECO:0000313" key="8">
    <source>
        <dbReference type="EMBL" id="CAD8690530.1"/>
    </source>
</evidence>
<reference evidence="8" key="1">
    <citation type="submission" date="2021-01" db="EMBL/GenBank/DDBJ databases">
        <authorList>
            <person name="Corre E."/>
            <person name="Pelletier E."/>
            <person name="Niang G."/>
            <person name="Scheremetjew M."/>
            <person name="Finn R."/>
            <person name="Kale V."/>
            <person name="Holt S."/>
            <person name="Cochrane G."/>
            <person name="Meng A."/>
            <person name="Brown T."/>
            <person name="Cohen L."/>
        </authorList>
    </citation>
    <scope>NUCLEOTIDE SEQUENCE</scope>
    <source>
        <strain evidence="8">SAG 11-49</strain>
    </source>
</reference>
<feature type="transmembrane region" description="Helical" evidence="7">
    <location>
        <begin position="141"/>
        <end position="162"/>
    </location>
</feature>
<evidence type="ECO:0000256" key="2">
    <source>
        <dbReference type="ARBA" id="ARBA00008707"/>
    </source>
</evidence>
<comment type="similarity">
    <text evidence="2">Belongs to the plant DMP1 protein family.</text>
</comment>
<evidence type="ECO:0000256" key="6">
    <source>
        <dbReference type="SAM" id="MobiDB-lite"/>
    </source>
</evidence>
<feature type="region of interest" description="Disordered" evidence="6">
    <location>
        <begin position="188"/>
        <end position="312"/>
    </location>
</feature>
<dbReference type="GO" id="GO:0010256">
    <property type="term" value="P:endomembrane system organization"/>
    <property type="evidence" value="ECO:0007669"/>
    <property type="project" value="TreeGrafter"/>
</dbReference>
<keyword evidence="3 7" id="KW-0812">Transmembrane</keyword>
<dbReference type="Pfam" id="PF05078">
    <property type="entry name" value="DUF679"/>
    <property type="match status" value="1"/>
</dbReference>
<sequence>MDAITRISSFFPTNTITVYIIMSNVIISNSNSCEPQQRQLMIALLVIFCILNLLACFSDTYTASNGQKFWVFIMPFYGPLCFSLPSDYDKDRVYEFYYLKIRDYIHAFISMLTFLLIIIFTNPICMCLFPNEDTDDGTSRLDAAIVRTVPVVVAIIMAMLMVCLGPPRQMLGFQNVPETAPVVEAKMGDNPIYNKGYPPPPYSRGGPPAAMEGGSIPEGEMEGDYDDRPPLEGPPSKLYPQGSRDNYPSARDNMPPRDYNRPPSSRGEGGYRTPPHDYPGRGSQRSYRERERDAGPRNGGGGGDRDFSDGQE</sequence>
<keyword evidence="5 7" id="KW-0472">Membrane</keyword>
<evidence type="ECO:0000256" key="1">
    <source>
        <dbReference type="ARBA" id="ARBA00004141"/>
    </source>
</evidence>
<dbReference type="GO" id="GO:0016020">
    <property type="term" value="C:membrane"/>
    <property type="evidence" value="ECO:0007669"/>
    <property type="project" value="UniProtKB-SubCell"/>
</dbReference>
<gene>
    <name evidence="8" type="ORF">CLEI1391_LOCUS15088</name>
</gene>
<organism evidence="8">
    <name type="scientific">Chlamydomonas leiostraca</name>
    <dbReference type="NCBI Taxonomy" id="1034604"/>
    <lineage>
        <taxon>Eukaryota</taxon>
        <taxon>Viridiplantae</taxon>
        <taxon>Chlorophyta</taxon>
        <taxon>core chlorophytes</taxon>
        <taxon>Chlorophyceae</taxon>
        <taxon>CS clade</taxon>
        <taxon>Chlamydomonadales</taxon>
        <taxon>Chlamydomonadaceae</taxon>
        <taxon>Chlamydomonas</taxon>
    </lineage>
</organism>
<feature type="transmembrane region" description="Helical" evidence="7">
    <location>
        <begin position="7"/>
        <end position="27"/>
    </location>
</feature>
<feature type="compositionally biased region" description="Basic and acidic residues" evidence="6">
    <location>
        <begin position="303"/>
        <end position="312"/>
    </location>
</feature>
<protein>
    <submittedName>
        <fullName evidence="8">Uncharacterized protein</fullName>
    </submittedName>
</protein>
<dbReference type="PANTHER" id="PTHR31621">
    <property type="entry name" value="PROTEIN DMP3"/>
    <property type="match status" value="1"/>
</dbReference>
<feature type="transmembrane region" description="Helical" evidence="7">
    <location>
        <begin position="69"/>
        <end position="85"/>
    </location>
</feature>
<dbReference type="EMBL" id="HBFB01027027">
    <property type="protein sequence ID" value="CAD8690530.1"/>
    <property type="molecule type" value="Transcribed_RNA"/>
</dbReference>
<feature type="compositionally biased region" description="Basic and acidic residues" evidence="6">
    <location>
        <begin position="286"/>
        <end position="295"/>
    </location>
</feature>
<feature type="transmembrane region" description="Helical" evidence="7">
    <location>
        <begin position="39"/>
        <end position="57"/>
    </location>
</feature>
<evidence type="ECO:0000256" key="4">
    <source>
        <dbReference type="ARBA" id="ARBA00022989"/>
    </source>
</evidence>
<dbReference type="AlphaFoldDB" id="A0A7S0RXL8"/>
<dbReference type="GO" id="GO:0005737">
    <property type="term" value="C:cytoplasm"/>
    <property type="evidence" value="ECO:0007669"/>
    <property type="project" value="UniProtKB-ARBA"/>
</dbReference>
<accession>A0A7S0RXL8</accession>
<name>A0A7S0RXL8_9CHLO</name>